<keyword evidence="2" id="KW-1185">Reference proteome</keyword>
<evidence type="ECO:0000313" key="2">
    <source>
        <dbReference type="Proteomes" id="UP001500443"/>
    </source>
</evidence>
<dbReference type="RefSeq" id="WP_344289443.1">
    <property type="nucleotide sequence ID" value="NZ_BAAAPF010000041.1"/>
</dbReference>
<accession>A0ABP5JI55</accession>
<organism evidence="1 2">
    <name type="scientific">Streptomyces synnematoformans</name>
    <dbReference type="NCBI Taxonomy" id="415721"/>
    <lineage>
        <taxon>Bacteria</taxon>
        <taxon>Bacillati</taxon>
        <taxon>Actinomycetota</taxon>
        <taxon>Actinomycetes</taxon>
        <taxon>Kitasatosporales</taxon>
        <taxon>Streptomycetaceae</taxon>
        <taxon>Streptomyces</taxon>
    </lineage>
</organism>
<name>A0ABP5JI55_9ACTN</name>
<dbReference type="EMBL" id="BAAAPF010000041">
    <property type="protein sequence ID" value="GAA2118354.1"/>
    <property type="molecule type" value="Genomic_DNA"/>
</dbReference>
<sequence length="109" mass="11956">MSRLPDDVRDFLTAVHDAIDIPHAATVGGDEQYRKVLAERAMHVRIALQDALDDGPLGLAWTTEYLRDRLAENPPTGYVTGEQARAALAEGKTWMQAVRPDEEGVADDA</sequence>
<comment type="caution">
    <text evidence="1">The sequence shown here is derived from an EMBL/GenBank/DDBJ whole genome shotgun (WGS) entry which is preliminary data.</text>
</comment>
<dbReference type="Proteomes" id="UP001500443">
    <property type="component" value="Unassembled WGS sequence"/>
</dbReference>
<reference evidence="2" key="1">
    <citation type="journal article" date="2019" name="Int. J. Syst. Evol. Microbiol.">
        <title>The Global Catalogue of Microorganisms (GCM) 10K type strain sequencing project: providing services to taxonomists for standard genome sequencing and annotation.</title>
        <authorList>
            <consortium name="The Broad Institute Genomics Platform"/>
            <consortium name="The Broad Institute Genome Sequencing Center for Infectious Disease"/>
            <person name="Wu L."/>
            <person name="Ma J."/>
        </authorList>
    </citation>
    <scope>NUCLEOTIDE SEQUENCE [LARGE SCALE GENOMIC DNA]</scope>
    <source>
        <strain evidence="2">JCM 15481</strain>
    </source>
</reference>
<protein>
    <submittedName>
        <fullName evidence="1">Uncharacterized protein</fullName>
    </submittedName>
</protein>
<gene>
    <name evidence="1" type="ORF">GCM10009802_19910</name>
</gene>
<proteinExistence type="predicted"/>
<evidence type="ECO:0000313" key="1">
    <source>
        <dbReference type="EMBL" id="GAA2118354.1"/>
    </source>
</evidence>